<evidence type="ECO:0000313" key="3">
    <source>
        <dbReference type="EMBL" id="MFD2801263.1"/>
    </source>
</evidence>
<evidence type="ECO:0008006" key="5">
    <source>
        <dbReference type="Google" id="ProtNLM"/>
    </source>
</evidence>
<feature type="region of interest" description="Disordered" evidence="1">
    <location>
        <begin position="28"/>
        <end position="59"/>
    </location>
</feature>
<keyword evidence="2" id="KW-0472">Membrane</keyword>
<reference evidence="4" key="1">
    <citation type="journal article" date="2019" name="Int. J. Syst. Evol. Microbiol.">
        <title>The Global Catalogue of Microorganisms (GCM) 10K type strain sequencing project: providing services to taxonomists for standard genome sequencing and annotation.</title>
        <authorList>
            <consortium name="The Broad Institute Genomics Platform"/>
            <consortium name="The Broad Institute Genome Sequencing Center for Infectious Disease"/>
            <person name="Wu L."/>
            <person name="Ma J."/>
        </authorList>
    </citation>
    <scope>NUCLEOTIDE SEQUENCE [LARGE SCALE GENOMIC DNA]</scope>
    <source>
        <strain evidence="4">IBRC-M 10906</strain>
    </source>
</reference>
<comment type="caution">
    <text evidence="3">The sequence shown here is derived from an EMBL/GenBank/DDBJ whole genome shotgun (WGS) entry which is preliminary data.</text>
</comment>
<evidence type="ECO:0000313" key="4">
    <source>
        <dbReference type="Proteomes" id="UP001597478"/>
    </source>
</evidence>
<gene>
    <name evidence="3" type="ORF">ACFS2C_17860</name>
</gene>
<dbReference type="RefSeq" id="WP_377396503.1">
    <property type="nucleotide sequence ID" value="NZ_JBHSAN010000060.1"/>
</dbReference>
<keyword evidence="2" id="KW-0812">Transmembrane</keyword>
<evidence type="ECO:0000256" key="1">
    <source>
        <dbReference type="SAM" id="MobiDB-lite"/>
    </source>
</evidence>
<organism evidence="3 4">
    <name type="scientific">Prauserella oleivorans</name>
    <dbReference type="NCBI Taxonomy" id="1478153"/>
    <lineage>
        <taxon>Bacteria</taxon>
        <taxon>Bacillati</taxon>
        <taxon>Actinomycetota</taxon>
        <taxon>Actinomycetes</taxon>
        <taxon>Pseudonocardiales</taxon>
        <taxon>Pseudonocardiaceae</taxon>
        <taxon>Prauserella</taxon>
    </lineage>
</organism>
<feature type="compositionally biased region" description="Basic residues" evidence="1">
    <location>
        <begin position="37"/>
        <end position="49"/>
    </location>
</feature>
<sequence>MIPLAPVITAIAAVVFVSCLLCRAFRQRRRSDATSTGRHRPAKLPRVGRHWREPDQNPSPVLVHALKTVGTHTAWVSFEKAKPHEVAYIKASHKPGTSQAVPSIA</sequence>
<dbReference type="EMBL" id="JBHUOF010000024">
    <property type="protein sequence ID" value="MFD2801263.1"/>
    <property type="molecule type" value="Genomic_DNA"/>
</dbReference>
<name>A0ABW5WFC8_9PSEU</name>
<evidence type="ECO:0000256" key="2">
    <source>
        <dbReference type="SAM" id="Phobius"/>
    </source>
</evidence>
<feature type="transmembrane region" description="Helical" evidence="2">
    <location>
        <begin position="6"/>
        <end position="25"/>
    </location>
</feature>
<proteinExistence type="predicted"/>
<keyword evidence="4" id="KW-1185">Reference proteome</keyword>
<dbReference type="Proteomes" id="UP001597478">
    <property type="component" value="Unassembled WGS sequence"/>
</dbReference>
<accession>A0ABW5WFC8</accession>
<keyword evidence="2" id="KW-1133">Transmembrane helix</keyword>
<protein>
    <recommendedName>
        <fullName evidence="5">Secreted protein</fullName>
    </recommendedName>
</protein>